<evidence type="ECO:0000313" key="10">
    <source>
        <dbReference type="Proteomes" id="UP000245934"/>
    </source>
</evidence>
<accession>A0A2V2NDZ1</accession>
<dbReference type="GeneID" id="97608081"/>
<comment type="subunit">
    <text evidence="4">Homotrimer. The subunits circularize to form a toroid; DNA passes through its center. Replication factor C (RFC) is required to load the toroid on the DNA.</text>
</comment>
<comment type="caution">
    <text evidence="9">The sequence shown here is derived from an EMBL/GenBank/DDBJ whole genome shotgun (WGS) entry which is preliminary data.</text>
</comment>
<comment type="function">
    <text evidence="4">Sliding clamp subunit that acts as a moving platform for DNA processing. Responsible for tethering the catalytic subunit of DNA polymerase and other proteins to DNA during high-speed replication.</text>
</comment>
<evidence type="ECO:0000256" key="2">
    <source>
        <dbReference type="ARBA" id="ARBA00022705"/>
    </source>
</evidence>
<name>A0A2V2NDZ1_9EURY</name>
<proteinExistence type="inferred from homology"/>
<keyword evidence="2 4" id="KW-0235">DNA replication</keyword>
<keyword evidence="10" id="KW-1185">Reference proteome</keyword>
<dbReference type="InterPro" id="IPR000730">
    <property type="entry name" value="Pr_cel_nuc_antig"/>
</dbReference>
<dbReference type="PANTHER" id="PTHR11352:SF0">
    <property type="entry name" value="PROLIFERATING CELL NUCLEAR ANTIGEN"/>
    <property type="match status" value="1"/>
</dbReference>
<keyword evidence="3 4" id="KW-0238">DNA-binding</keyword>
<protein>
    <recommendedName>
        <fullName evidence="4">DNA polymerase sliding clamp</fullName>
    </recommendedName>
    <alternativeName>
        <fullName evidence="4">Proliferating cell nuclear antigen homolog</fullName>
        <shortName evidence="4">PCNA</shortName>
    </alternativeName>
</protein>
<feature type="domain" description="Proliferating cell nuclear antigen PCNA N-terminal" evidence="7">
    <location>
        <begin position="7"/>
        <end position="103"/>
    </location>
</feature>
<evidence type="ECO:0000256" key="4">
    <source>
        <dbReference type="HAMAP-Rule" id="MF_00317"/>
    </source>
</evidence>
<dbReference type="CDD" id="cd00577">
    <property type="entry name" value="PCNA"/>
    <property type="match status" value="1"/>
</dbReference>
<evidence type="ECO:0000256" key="5">
    <source>
        <dbReference type="RuleBase" id="RU003671"/>
    </source>
</evidence>
<dbReference type="Pfam" id="PF00705">
    <property type="entry name" value="PCNA_N"/>
    <property type="match status" value="1"/>
</dbReference>
<evidence type="ECO:0000259" key="8">
    <source>
        <dbReference type="Pfam" id="PF02747"/>
    </source>
</evidence>
<dbReference type="InterPro" id="IPR046938">
    <property type="entry name" value="DNA_clamp_sf"/>
</dbReference>
<organism evidence="9 10">
    <name type="scientific">Methanospirillum stamsii</name>
    <dbReference type="NCBI Taxonomy" id="1277351"/>
    <lineage>
        <taxon>Archaea</taxon>
        <taxon>Methanobacteriati</taxon>
        <taxon>Methanobacteriota</taxon>
        <taxon>Stenosarchaea group</taxon>
        <taxon>Methanomicrobia</taxon>
        <taxon>Methanomicrobiales</taxon>
        <taxon>Methanospirillaceae</taxon>
        <taxon>Methanospirillum</taxon>
    </lineage>
</organism>
<evidence type="ECO:0000256" key="6">
    <source>
        <dbReference type="RuleBase" id="RU003673"/>
    </source>
</evidence>
<dbReference type="GO" id="GO:0006275">
    <property type="term" value="P:regulation of DNA replication"/>
    <property type="evidence" value="ECO:0007669"/>
    <property type="project" value="UniProtKB-UniRule"/>
</dbReference>
<dbReference type="Pfam" id="PF02747">
    <property type="entry name" value="PCNA_C"/>
    <property type="match status" value="1"/>
</dbReference>
<feature type="domain" description="Proliferating cell nuclear antigen PCNA C-terminal" evidence="8">
    <location>
        <begin position="130"/>
        <end position="242"/>
    </location>
</feature>
<dbReference type="AlphaFoldDB" id="A0A2V2NDZ1"/>
<dbReference type="SUPFAM" id="SSF55979">
    <property type="entry name" value="DNA clamp"/>
    <property type="match status" value="1"/>
</dbReference>
<dbReference type="PRINTS" id="PR00339">
    <property type="entry name" value="PCNACYCLIN"/>
</dbReference>
<dbReference type="EMBL" id="QGMZ01000016">
    <property type="protein sequence ID" value="PWR74638.1"/>
    <property type="molecule type" value="Genomic_DNA"/>
</dbReference>
<dbReference type="OrthoDB" id="14749at2157"/>
<dbReference type="GO" id="GO:0006272">
    <property type="term" value="P:leading strand elongation"/>
    <property type="evidence" value="ECO:0007669"/>
    <property type="project" value="TreeGrafter"/>
</dbReference>
<sequence length="247" mass="27114">MLKATITADIFRDTVDALSALVTECRLHFSETEVWARAVDTANVAMIILSLKKEAFSQYEATTGEIGLDIAKLKNTYSMMGKASDIRLEHPDGANKIEVTFEGYHYSITLLDSNTIKKDPNAPGIQLPGQVTISGSELNNVIKSAAIVSDKIWFAIDPDNKEFVLYAEGDSDNIKRSFSAGEVIACNWQQAKSLFSIDYLKDMGKVMSHAEKVTIDLGADHPIKFSFEIAGGNGQVEYLLAPRIEAD</sequence>
<evidence type="ECO:0000256" key="3">
    <source>
        <dbReference type="ARBA" id="ARBA00023125"/>
    </source>
</evidence>
<evidence type="ECO:0000313" key="9">
    <source>
        <dbReference type="EMBL" id="PWR74638.1"/>
    </source>
</evidence>
<dbReference type="GO" id="GO:0003677">
    <property type="term" value="F:DNA binding"/>
    <property type="evidence" value="ECO:0007669"/>
    <property type="project" value="UniProtKB-UniRule"/>
</dbReference>
<dbReference type="HAMAP" id="MF_00317">
    <property type="entry name" value="DNApol_clamp_arch"/>
    <property type="match status" value="1"/>
</dbReference>
<dbReference type="PANTHER" id="PTHR11352">
    <property type="entry name" value="PROLIFERATING CELL NUCLEAR ANTIGEN"/>
    <property type="match status" value="1"/>
</dbReference>
<comment type="similarity">
    <text evidence="1 4 5">Belongs to the PCNA family.</text>
</comment>
<comment type="function">
    <text evidence="6">Sliding clamp subunit. Responsible for tethering the catalytic subunit of DNA polymerase to DNA during high-speed replication.</text>
</comment>
<reference evidence="9 10" key="1">
    <citation type="submission" date="2018-05" db="EMBL/GenBank/DDBJ databases">
        <title>Draft genome of Methanospirillum stamsii Pt1.</title>
        <authorList>
            <person name="Dueholm M.S."/>
            <person name="Nielsen P.H."/>
            <person name="Bakmann L.F."/>
            <person name="Otzen D.E."/>
        </authorList>
    </citation>
    <scope>NUCLEOTIDE SEQUENCE [LARGE SCALE GENOMIC DNA]</scope>
    <source>
        <strain evidence="9 10">Pt1</strain>
    </source>
</reference>
<dbReference type="NCBIfam" id="NF002222">
    <property type="entry name" value="PRK01115.1-5"/>
    <property type="match status" value="1"/>
</dbReference>
<evidence type="ECO:0000259" key="7">
    <source>
        <dbReference type="Pfam" id="PF00705"/>
    </source>
</evidence>
<dbReference type="Gene3D" id="3.70.10.10">
    <property type="match status" value="1"/>
</dbReference>
<dbReference type="InterPro" id="IPR022648">
    <property type="entry name" value="Pr_cel_nuc_antig_N"/>
</dbReference>
<gene>
    <name evidence="4" type="primary">pcn</name>
    <name evidence="9" type="ORF">DLD82_08655</name>
</gene>
<dbReference type="GO" id="GO:0030337">
    <property type="term" value="F:DNA polymerase processivity factor activity"/>
    <property type="evidence" value="ECO:0007669"/>
    <property type="project" value="UniProtKB-UniRule"/>
</dbReference>
<evidence type="ECO:0000256" key="1">
    <source>
        <dbReference type="ARBA" id="ARBA00010462"/>
    </source>
</evidence>
<dbReference type="RefSeq" id="WP_109940718.1">
    <property type="nucleotide sequence ID" value="NZ_CP176366.1"/>
</dbReference>
<dbReference type="Proteomes" id="UP000245934">
    <property type="component" value="Unassembled WGS sequence"/>
</dbReference>
<dbReference type="InterPro" id="IPR022649">
    <property type="entry name" value="Pr_cel_nuc_antig_C"/>
</dbReference>